<dbReference type="Pfam" id="PF09495">
    <property type="entry name" value="DUF2462"/>
    <property type="match status" value="1"/>
</dbReference>
<dbReference type="InterPro" id="IPR019034">
    <property type="entry name" value="UPF0390"/>
</dbReference>
<evidence type="ECO:0000313" key="2">
    <source>
        <dbReference type="EMBL" id="CAD8668771.1"/>
    </source>
</evidence>
<dbReference type="EMBL" id="HBFA01018946">
    <property type="protein sequence ID" value="CAD8668771.1"/>
    <property type="molecule type" value="Transcribed_RNA"/>
</dbReference>
<accession>A0A7S0WJ22</accession>
<sequence length="105" mass="11288">MPQKALCKGKKAKPAVFKKPAAVNKHGKGNKMKVGRLNIKPKRLTEQAKAEMAISSHINRNIEGVTAGQAVGKGAHLKVVKAPPPEEPKEKNAKKKSSLPAHKTQ</sequence>
<dbReference type="AlphaFoldDB" id="A0A7S0WJ22"/>
<gene>
    <name evidence="2" type="ORF">POBO1169_LOCUS9688</name>
</gene>
<reference evidence="2" key="1">
    <citation type="submission" date="2021-01" db="EMBL/GenBank/DDBJ databases">
        <authorList>
            <person name="Corre E."/>
            <person name="Pelletier E."/>
            <person name="Niang G."/>
            <person name="Scheremetjew M."/>
            <person name="Finn R."/>
            <person name="Kale V."/>
            <person name="Holt S."/>
            <person name="Cochrane G."/>
            <person name="Meng A."/>
            <person name="Brown T."/>
            <person name="Cohen L."/>
        </authorList>
    </citation>
    <scope>NUCLEOTIDE SEQUENCE</scope>
    <source>
        <strain evidence="2">CCMP722</strain>
    </source>
</reference>
<proteinExistence type="predicted"/>
<organism evidence="2">
    <name type="scientific">Pyramimonas obovata</name>
    <dbReference type="NCBI Taxonomy" id="1411642"/>
    <lineage>
        <taxon>Eukaryota</taxon>
        <taxon>Viridiplantae</taxon>
        <taxon>Chlorophyta</taxon>
        <taxon>Pyramimonadophyceae</taxon>
        <taxon>Pyramimonadales</taxon>
        <taxon>Pyramimonadaceae</taxon>
        <taxon>Pyramimonas</taxon>
        <taxon>Pyramimonas incertae sedis</taxon>
    </lineage>
</organism>
<name>A0A7S0WJ22_9CHLO</name>
<evidence type="ECO:0000256" key="1">
    <source>
        <dbReference type="SAM" id="MobiDB-lite"/>
    </source>
</evidence>
<protein>
    <submittedName>
        <fullName evidence="2">Uncharacterized protein</fullName>
    </submittedName>
</protein>
<feature type="region of interest" description="Disordered" evidence="1">
    <location>
        <begin position="81"/>
        <end position="105"/>
    </location>
</feature>